<sequence length="71" mass="7967">MTSPGHHQMDPTTGLYHHFILRPTNPPEILRGVRICRNRVDQAPSSGSACRPGHDLGPTTCPNRSRVIWLR</sequence>
<keyword evidence="2" id="KW-1185">Reference proteome</keyword>
<dbReference type="AlphaFoldDB" id="A0A3S5CI04"/>
<reference evidence="1" key="1">
    <citation type="submission" date="2018-11" db="EMBL/GenBank/DDBJ databases">
        <authorList>
            <consortium name="Pathogen Informatics"/>
        </authorList>
    </citation>
    <scope>NUCLEOTIDE SEQUENCE</scope>
</reference>
<organism evidence="1 2">
    <name type="scientific">Protopolystoma xenopodis</name>
    <dbReference type="NCBI Taxonomy" id="117903"/>
    <lineage>
        <taxon>Eukaryota</taxon>
        <taxon>Metazoa</taxon>
        <taxon>Spiralia</taxon>
        <taxon>Lophotrochozoa</taxon>
        <taxon>Platyhelminthes</taxon>
        <taxon>Monogenea</taxon>
        <taxon>Polyopisthocotylea</taxon>
        <taxon>Polystomatidea</taxon>
        <taxon>Polystomatidae</taxon>
        <taxon>Protopolystoma</taxon>
    </lineage>
</organism>
<protein>
    <submittedName>
        <fullName evidence="1">Uncharacterized protein</fullName>
    </submittedName>
</protein>
<dbReference type="Proteomes" id="UP000784294">
    <property type="component" value="Unassembled WGS sequence"/>
</dbReference>
<comment type="caution">
    <text evidence="1">The sequence shown here is derived from an EMBL/GenBank/DDBJ whole genome shotgun (WGS) entry which is preliminary data.</text>
</comment>
<accession>A0A3S5CI04</accession>
<evidence type="ECO:0000313" key="1">
    <source>
        <dbReference type="EMBL" id="VEL09892.1"/>
    </source>
</evidence>
<dbReference type="EMBL" id="CAAALY010007506">
    <property type="protein sequence ID" value="VEL09892.1"/>
    <property type="molecule type" value="Genomic_DNA"/>
</dbReference>
<proteinExistence type="predicted"/>
<gene>
    <name evidence="1" type="ORF">PXEA_LOCUS3332</name>
</gene>
<evidence type="ECO:0000313" key="2">
    <source>
        <dbReference type="Proteomes" id="UP000784294"/>
    </source>
</evidence>
<name>A0A3S5CI04_9PLAT</name>